<name>A0A369Z9P9_HAEPH</name>
<dbReference type="Proteomes" id="UP000253999">
    <property type="component" value="Unassembled WGS sequence"/>
</dbReference>
<dbReference type="AlphaFoldDB" id="A0A369Z9P9"/>
<evidence type="ECO:0000313" key="1">
    <source>
        <dbReference type="EMBL" id="RDF02683.1"/>
    </source>
</evidence>
<dbReference type="Gene3D" id="3.40.50.1820">
    <property type="entry name" value="alpha/beta hydrolase"/>
    <property type="match status" value="1"/>
</dbReference>
<dbReference type="InterPro" id="IPR010662">
    <property type="entry name" value="RBBP9/YdeN"/>
</dbReference>
<proteinExistence type="predicted"/>
<dbReference type="SUPFAM" id="SSF53474">
    <property type="entry name" value="alpha/beta-Hydrolases"/>
    <property type="match status" value="1"/>
</dbReference>
<comment type="caution">
    <text evidence="1">The sequence shown here is derived from an EMBL/GenBank/DDBJ whole genome shotgun (WGS) entry which is preliminary data.</text>
</comment>
<organism evidence="1 2">
    <name type="scientific">Haemophilus parahaemolyticus</name>
    <dbReference type="NCBI Taxonomy" id="735"/>
    <lineage>
        <taxon>Bacteria</taxon>
        <taxon>Pseudomonadati</taxon>
        <taxon>Pseudomonadota</taxon>
        <taxon>Gammaproteobacteria</taxon>
        <taxon>Pasteurellales</taxon>
        <taxon>Pasteurellaceae</taxon>
        <taxon>Haemophilus</taxon>
    </lineage>
</organism>
<keyword evidence="1" id="KW-0378">Hydrolase</keyword>
<dbReference type="PANTHER" id="PTHR15394">
    <property type="entry name" value="SERINE HYDROLASE RBBP9"/>
    <property type="match status" value="1"/>
</dbReference>
<dbReference type="Pfam" id="PF06821">
    <property type="entry name" value="Ser_hydrolase"/>
    <property type="match status" value="1"/>
</dbReference>
<protein>
    <submittedName>
        <fullName evidence="1">Serine hydrolase family protein</fullName>
    </submittedName>
</protein>
<reference evidence="1 2" key="1">
    <citation type="submission" date="2018-05" db="EMBL/GenBank/DDBJ databases">
        <title>Draft Genome Sequences for a Diverse set of 7 Haemophilus Species.</title>
        <authorList>
            <person name="Nichols M."/>
            <person name="Topaz N."/>
            <person name="Wang X."/>
            <person name="Wang X."/>
            <person name="Boxrud D."/>
        </authorList>
    </citation>
    <scope>NUCLEOTIDE SEQUENCE [LARGE SCALE GENOMIC DNA]</scope>
    <source>
        <strain evidence="1 2">C2010039593</strain>
    </source>
</reference>
<dbReference type="PANTHER" id="PTHR15394:SF3">
    <property type="entry name" value="SERINE HYDROLASE RBBP9"/>
    <property type="match status" value="1"/>
</dbReference>
<sequence>MTKIYITHGYTANGNKHWFPWLEQKLTEKGLECERLTMPNSENPTPETWLKYHQEKITLNENTILIGHSLGCIATLNFLAAQQQKIKGAIFVSGFYEKLPNLPELDIFADFYANLTAYKPEKAFVVASLDDHIVPHQYSDHLAQFLDADYIRLPKGGHFLDREGVTELPIVLELVGKLL</sequence>
<evidence type="ECO:0000313" key="2">
    <source>
        <dbReference type="Proteomes" id="UP000253999"/>
    </source>
</evidence>
<dbReference type="RefSeq" id="WP_111313267.1">
    <property type="nucleotide sequence ID" value="NZ_QEQD01000007.1"/>
</dbReference>
<dbReference type="EMBL" id="QEQD01000007">
    <property type="protein sequence ID" value="RDF02683.1"/>
    <property type="molecule type" value="Genomic_DNA"/>
</dbReference>
<accession>A0A369Z9P9</accession>
<gene>
    <name evidence="1" type="ORF">DPV98_07565</name>
</gene>
<dbReference type="InterPro" id="IPR029058">
    <property type="entry name" value="AB_hydrolase_fold"/>
</dbReference>
<dbReference type="GO" id="GO:0016787">
    <property type="term" value="F:hydrolase activity"/>
    <property type="evidence" value="ECO:0007669"/>
    <property type="project" value="UniProtKB-KW"/>
</dbReference>